<protein>
    <submittedName>
        <fullName evidence="1">Uncharacterized protein</fullName>
    </submittedName>
</protein>
<dbReference type="AlphaFoldDB" id="A0A840YNZ3"/>
<evidence type="ECO:0000313" key="1">
    <source>
        <dbReference type="EMBL" id="MBB5709362.1"/>
    </source>
</evidence>
<evidence type="ECO:0000313" key="2">
    <source>
        <dbReference type="Proteomes" id="UP000527143"/>
    </source>
</evidence>
<reference evidence="1 2" key="1">
    <citation type="submission" date="2020-08" db="EMBL/GenBank/DDBJ databases">
        <title>Genomic Encyclopedia of Type Strains, Phase IV (KMG-IV): sequencing the most valuable type-strain genomes for metagenomic binning, comparative biology and taxonomic classification.</title>
        <authorList>
            <person name="Goeker M."/>
        </authorList>
    </citation>
    <scope>NUCLEOTIDE SEQUENCE [LARGE SCALE GENOMIC DNA]</scope>
    <source>
        <strain evidence="1 2">DSM 26736</strain>
    </source>
</reference>
<name>A0A840YNZ3_9SPHN</name>
<keyword evidence="2" id="KW-1185">Reference proteome</keyword>
<proteinExistence type="predicted"/>
<dbReference type="Proteomes" id="UP000527143">
    <property type="component" value="Unassembled WGS sequence"/>
</dbReference>
<dbReference type="RefSeq" id="WP_184083991.1">
    <property type="nucleotide sequence ID" value="NZ_JACIJF010000001.1"/>
</dbReference>
<accession>A0A840YNZ3</accession>
<organism evidence="1 2">
    <name type="scientific">Sphingomonas xinjiangensis</name>
    <dbReference type="NCBI Taxonomy" id="643568"/>
    <lineage>
        <taxon>Bacteria</taxon>
        <taxon>Pseudomonadati</taxon>
        <taxon>Pseudomonadota</taxon>
        <taxon>Alphaproteobacteria</taxon>
        <taxon>Sphingomonadales</taxon>
        <taxon>Sphingomonadaceae</taxon>
        <taxon>Sphingomonas</taxon>
    </lineage>
</organism>
<dbReference type="EMBL" id="JACIJF010000001">
    <property type="protein sequence ID" value="MBB5709362.1"/>
    <property type="molecule type" value="Genomic_DNA"/>
</dbReference>
<sequence length="51" mass="5404">MNLKKLLGKVVKAAKKNPEFALVVAGVIAPGLVRKAAPIIAKAKVVREVVR</sequence>
<comment type="caution">
    <text evidence="1">The sequence shown here is derived from an EMBL/GenBank/DDBJ whole genome shotgun (WGS) entry which is preliminary data.</text>
</comment>
<gene>
    <name evidence="1" type="ORF">FHT02_000568</name>
</gene>